<feature type="region of interest" description="Disordered" evidence="1">
    <location>
        <begin position="1"/>
        <end position="43"/>
    </location>
</feature>
<reference evidence="2 3" key="1">
    <citation type="submission" date="2022-12" db="EMBL/GenBank/DDBJ databases">
        <title>Chromosome-level genome of Tegillarca granosa.</title>
        <authorList>
            <person name="Kim J."/>
        </authorList>
    </citation>
    <scope>NUCLEOTIDE SEQUENCE [LARGE SCALE GENOMIC DNA]</scope>
    <source>
        <strain evidence="2">Teg-2019</strain>
        <tissue evidence="2">Adductor muscle</tissue>
    </source>
</reference>
<sequence length="105" mass="12243">MLQKISQENWKCFTEAQQNPKTKKNDSSSSKNNKNNDGLNKEVEYTKSSFKSIRSAINRHLTDIKRNINIVKDDIFRTANCVLNEVFKEKVRSGKSRPVQQKKRL</sequence>
<keyword evidence="3" id="KW-1185">Reference proteome</keyword>
<dbReference type="EMBL" id="JARBDR010000919">
    <property type="protein sequence ID" value="KAJ8300088.1"/>
    <property type="molecule type" value="Genomic_DNA"/>
</dbReference>
<comment type="caution">
    <text evidence="2">The sequence shown here is derived from an EMBL/GenBank/DDBJ whole genome shotgun (WGS) entry which is preliminary data.</text>
</comment>
<evidence type="ECO:0000313" key="3">
    <source>
        <dbReference type="Proteomes" id="UP001217089"/>
    </source>
</evidence>
<dbReference type="Proteomes" id="UP001217089">
    <property type="component" value="Unassembled WGS sequence"/>
</dbReference>
<feature type="compositionally biased region" description="Low complexity" evidence="1">
    <location>
        <begin position="27"/>
        <end position="37"/>
    </location>
</feature>
<accession>A0ABQ9E9W7</accession>
<evidence type="ECO:0000256" key="1">
    <source>
        <dbReference type="SAM" id="MobiDB-lite"/>
    </source>
</evidence>
<organism evidence="2 3">
    <name type="scientific">Tegillarca granosa</name>
    <name type="common">Malaysian cockle</name>
    <name type="synonym">Anadara granosa</name>
    <dbReference type="NCBI Taxonomy" id="220873"/>
    <lineage>
        <taxon>Eukaryota</taxon>
        <taxon>Metazoa</taxon>
        <taxon>Spiralia</taxon>
        <taxon>Lophotrochozoa</taxon>
        <taxon>Mollusca</taxon>
        <taxon>Bivalvia</taxon>
        <taxon>Autobranchia</taxon>
        <taxon>Pteriomorphia</taxon>
        <taxon>Arcoida</taxon>
        <taxon>Arcoidea</taxon>
        <taxon>Arcidae</taxon>
        <taxon>Tegillarca</taxon>
    </lineage>
</organism>
<feature type="compositionally biased region" description="Polar residues" evidence="1">
    <location>
        <begin position="1"/>
        <end position="20"/>
    </location>
</feature>
<gene>
    <name evidence="2" type="ORF">KUTeg_021607</name>
</gene>
<protein>
    <submittedName>
        <fullName evidence="2">Uncharacterized protein</fullName>
    </submittedName>
</protein>
<proteinExistence type="predicted"/>
<evidence type="ECO:0000313" key="2">
    <source>
        <dbReference type="EMBL" id="KAJ8300088.1"/>
    </source>
</evidence>
<name>A0ABQ9E9W7_TEGGR</name>